<keyword evidence="1" id="KW-0812">Transmembrane</keyword>
<dbReference type="Pfam" id="PF09413">
    <property type="entry name" value="DUF2007"/>
    <property type="match status" value="1"/>
</dbReference>
<name>A0A7M3MDQ8_9BACT</name>
<organism evidence="3 4">
    <name type="scientific">Oceanidesulfovibrio indonesiensis</name>
    <dbReference type="NCBI Taxonomy" id="54767"/>
    <lineage>
        <taxon>Bacteria</taxon>
        <taxon>Pseudomonadati</taxon>
        <taxon>Thermodesulfobacteriota</taxon>
        <taxon>Desulfovibrionia</taxon>
        <taxon>Desulfovibrionales</taxon>
        <taxon>Desulfovibrionaceae</taxon>
        <taxon>Oceanidesulfovibrio</taxon>
    </lineage>
</organism>
<sequence>MTKKEPDTLVTIFSSTQAWEARLAQAALESAGIDAFVEDENLAQANWLYAGAIGGVKVRVRAEDEARAEELLAEVRRAHQHTRRCPACGSEDIRRGKLPALLLVGSYLLLGVPLLFLAPRYQCRQCGHAWKEGEGEGSKEE</sequence>
<proteinExistence type="predicted"/>
<protein>
    <submittedName>
        <fullName evidence="3">DUF2007 domain-containing protein</fullName>
    </submittedName>
</protein>
<dbReference type="SUPFAM" id="SSF54913">
    <property type="entry name" value="GlnB-like"/>
    <property type="match status" value="1"/>
</dbReference>
<evidence type="ECO:0000259" key="2">
    <source>
        <dbReference type="Pfam" id="PF09413"/>
    </source>
</evidence>
<gene>
    <name evidence="3" type="ORF">DPQ33_12415</name>
</gene>
<accession>A0A7M3MDQ8</accession>
<dbReference type="Gene3D" id="3.30.70.790">
    <property type="entry name" value="UreE, C-terminal domain"/>
    <property type="match status" value="1"/>
</dbReference>
<keyword evidence="4" id="KW-1185">Reference proteome</keyword>
<dbReference type="OrthoDB" id="8480302at2"/>
<feature type="domain" description="DUF2007" evidence="2">
    <location>
        <begin position="10"/>
        <end position="75"/>
    </location>
</feature>
<dbReference type="EMBL" id="QMIE01000011">
    <property type="protein sequence ID" value="TVM16416.1"/>
    <property type="molecule type" value="Genomic_DNA"/>
</dbReference>
<comment type="caution">
    <text evidence="3">The sequence shown here is derived from an EMBL/GenBank/DDBJ whole genome shotgun (WGS) entry which is preliminary data.</text>
</comment>
<dbReference type="InterPro" id="IPR011322">
    <property type="entry name" value="N-reg_PII-like_a/b"/>
</dbReference>
<reference evidence="3 4" key="1">
    <citation type="submission" date="2018-06" db="EMBL/GenBank/DDBJ databases">
        <title>Complete genome of Desulfovibrio indonesiensis P37SLT.</title>
        <authorList>
            <person name="Crispim J.S."/>
            <person name="Vidigal P.M.P."/>
            <person name="Silva L.C.F."/>
            <person name="Laguardia C.N."/>
            <person name="Araujo L.C."/>
            <person name="Dias R.S."/>
            <person name="Sousa M.P."/>
            <person name="Paula S.O."/>
            <person name="Silva C."/>
        </authorList>
    </citation>
    <scope>NUCLEOTIDE SEQUENCE [LARGE SCALE GENOMIC DNA]</scope>
    <source>
        <strain evidence="3 4">P37SLT</strain>
    </source>
</reference>
<dbReference type="Proteomes" id="UP000448292">
    <property type="component" value="Unassembled WGS sequence"/>
</dbReference>
<keyword evidence="1" id="KW-1133">Transmembrane helix</keyword>
<evidence type="ECO:0000313" key="3">
    <source>
        <dbReference type="EMBL" id="TVM16416.1"/>
    </source>
</evidence>
<dbReference type="RefSeq" id="WP_144303538.1">
    <property type="nucleotide sequence ID" value="NZ_QMIE01000011.1"/>
</dbReference>
<evidence type="ECO:0000256" key="1">
    <source>
        <dbReference type="SAM" id="Phobius"/>
    </source>
</evidence>
<dbReference type="InterPro" id="IPR018551">
    <property type="entry name" value="DUF2007"/>
</dbReference>
<dbReference type="AlphaFoldDB" id="A0A7M3MDQ8"/>
<evidence type="ECO:0000313" key="4">
    <source>
        <dbReference type="Proteomes" id="UP000448292"/>
    </source>
</evidence>
<feature type="transmembrane region" description="Helical" evidence="1">
    <location>
        <begin position="100"/>
        <end position="118"/>
    </location>
</feature>
<keyword evidence="1" id="KW-0472">Membrane</keyword>